<reference evidence="1 2" key="1">
    <citation type="submission" date="2015-05" db="EMBL/GenBank/DDBJ databases">
        <title>Whole genome sequence of Bacillus thuringiensis serovar tolworthi Pasteur Institute Standard strain.</title>
        <authorList>
            <person name="Kanda K."/>
            <person name="Nakashima K."/>
            <person name="Nagano Y."/>
        </authorList>
    </citation>
    <scope>NUCLEOTIDE SEQUENCE [LARGE SCALE GENOMIC DNA]</scope>
    <source>
        <strain evidence="1 2">Pasteur Institute Standard strain</strain>
    </source>
</reference>
<dbReference type="Proteomes" id="UP000055316">
    <property type="component" value="Chromosome"/>
</dbReference>
<proteinExistence type="predicted"/>
<organism evidence="1 2">
    <name type="scientific">Bacillus thuringiensis subsp. tolworthi</name>
    <dbReference type="NCBI Taxonomy" id="1442"/>
    <lineage>
        <taxon>Bacteria</taxon>
        <taxon>Bacillati</taxon>
        <taxon>Bacillota</taxon>
        <taxon>Bacilli</taxon>
        <taxon>Bacillales</taxon>
        <taxon>Bacillaceae</taxon>
        <taxon>Bacillus</taxon>
        <taxon>Bacillus cereus group</taxon>
    </lineage>
</organism>
<accession>A0A9W4EUC6</accession>
<name>A0A9W4EUC6_BACTO</name>
<protein>
    <submittedName>
        <fullName evidence="1">Uncharacterized protein</fullName>
    </submittedName>
</protein>
<dbReference type="EMBL" id="AP014864">
    <property type="protein sequence ID" value="BAR84102.1"/>
    <property type="molecule type" value="Genomic_DNA"/>
</dbReference>
<dbReference type="AlphaFoldDB" id="A0A9W4EUC6"/>
<evidence type="ECO:0000313" key="2">
    <source>
        <dbReference type="Proteomes" id="UP000055316"/>
    </source>
</evidence>
<sequence length="60" mass="6999">MLLHNIFITSKSNSIYIYIFKNTKKEKLSLISLTVLVIKNRYLQQKIEAILIAVANLIYD</sequence>
<evidence type="ECO:0000313" key="1">
    <source>
        <dbReference type="EMBL" id="BAR84102.1"/>
    </source>
</evidence>
<gene>
    <name evidence="1" type="ORF">KNN_03256</name>
</gene>